<dbReference type="PANTHER" id="PTHR13137">
    <property type="entry name" value="DC11 ACN9 HOMOLOG"/>
    <property type="match status" value="1"/>
</dbReference>
<dbReference type="GO" id="GO:0005759">
    <property type="term" value="C:mitochondrial matrix"/>
    <property type="evidence" value="ECO:0007669"/>
    <property type="project" value="UniProtKB-SubCell"/>
</dbReference>
<comment type="subcellular location">
    <subcellularLocation>
        <location evidence="1 6">Mitochondrion matrix</location>
    </subcellularLocation>
</comment>
<comment type="caution">
    <text evidence="7">The sequence shown here is derived from an EMBL/GenBank/DDBJ whole genome shotgun (WGS) entry which is preliminary data.</text>
</comment>
<evidence type="ECO:0000256" key="4">
    <source>
        <dbReference type="ARBA" id="ARBA00023128"/>
    </source>
</evidence>
<gene>
    <name evidence="7" type="ORF">GE061_003008</name>
</gene>
<dbReference type="InterPro" id="IPR008381">
    <property type="entry name" value="SDHAF3/Sdh7"/>
</dbReference>
<dbReference type="GO" id="GO:0006105">
    <property type="term" value="P:succinate metabolic process"/>
    <property type="evidence" value="ECO:0007669"/>
    <property type="project" value="TreeGrafter"/>
</dbReference>
<dbReference type="OrthoDB" id="278329at2759"/>
<dbReference type="GO" id="GO:0005758">
    <property type="term" value="C:mitochondrial intermembrane space"/>
    <property type="evidence" value="ECO:0007669"/>
    <property type="project" value="TreeGrafter"/>
</dbReference>
<dbReference type="GO" id="GO:0034553">
    <property type="term" value="P:mitochondrial respiratory chain complex II assembly"/>
    <property type="evidence" value="ECO:0007669"/>
    <property type="project" value="UniProtKB-UniRule"/>
</dbReference>
<keyword evidence="5 6" id="KW-0143">Chaperone</keyword>
<organism evidence="7 8">
    <name type="scientific">Apolygus lucorum</name>
    <name type="common">Small green plant bug</name>
    <name type="synonym">Lygocoris lucorum</name>
    <dbReference type="NCBI Taxonomy" id="248454"/>
    <lineage>
        <taxon>Eukaryota</taxon>
        <taxon>Metazoa</taxon>
        <taxon>Ecdysozoa</taxon>
        <taxon>Arthropoda</taxon>
        <taxon>Hexapoda</taxon>
        <taxon>Insecta</taxon>
        <taxon>Pterygota</taxon>
        <taxon>Neoptera</taxon>
        <taxon>Paraneoptera</taxon>
        <taxon>Hemiptera</taxon>
        <taxon>Heteroptera</taxon>
        <taxon>Panheteroptera</taxon>
        <taxon>Cimicomorpha</taxon>
        <taxon>Miridae</taxon>
        <taxon>Mirini</taxon>
        <taxon>Apolygus</taxon>
    </lineage>
</organism>
<reference evidence="7" key="1">
    <citation type="journal article" date="2021" name="Mol. Ecol. Resour.">
        <title>Apolygus lucorum genome provides insights into omnivorousness and mesophyll feeding.</title>
        <authorList>
            <person name="Liu Y."/>
            <person name="Liu H."/>
            <person name="Wang H."/>
            <person name="Huang T."/>
            <person name="Liu B."/>
            <person name="Yang B."/>
            <person name="Yin L."/>
            <person name="Li B."/>
            <person name="Zhang Y."/>
            <person name="Zhang S."/>
            <person name="Jiang F."/>
            <person name="Zhang X."/>
            <person name="Ren Y."/>
            <person name="Wang B."/>
            <person name="Wang S."/>
            <person name="Lu Y."/>
            <person name="Wu K."/>
            <person name="Fan W."/>
            <person name="Wang G."/>
        </authorList>
    </citation>
    <scope>NUCLEOTIDE SEQUENCE</scope>
    <source>
        <strain evidence="7">12Hb</strain>
    </source>
</reference>
<protein>
    <recommendedName>
        <fullName evidence="6">Succinate dehydrogenase assembly factor 3</fullName>
        <shortName evidence="6">SDH assembly factor 3</shortName>
        <shortName evidence="6">SDHAF3</shortName>
    </recommendedName>
</protein>
<dbReference type="CDD" id="cd20270">
    <property type="entry name" value="Complex1_LYR_SDHAF3_LYRM10"/>
    <property type="match status" value="1"/>
</dbReference>
<dbReference type="AlphaFoldDB" id="A0A8S9X2B5"/>
<evidence type="ECO:0000313" key="7">
    <source>
        <dbReference type="EMBL" id="KAF6202609.1"/>
    </source>
</evidence>
<accession>A0A8S9X2B5</accession>
<keyword evidence="4 6" id="KW-0496">Mitochondrion</keyword>
<dbReference type="EMBL" id="WIXP02000011">
    <property type="protein sequence ID" value="KAF6202609.1"/>
    <property type="molecule type" value="Genomic_DNA"/>
</dbReference>
<comment type="function">
    <text evidence="6">Plays an essential role in the assembly of succinate dehydrogenase (SDH), an enzyme complex (also referred to as respiratory complex II) that is a component of both the tricarboxylic acid (TCA) cycle and the mitochondrial electron transport chain, and which couples the oxidation of succinate to fumarate with the reduction of ubiquinone (coenzyme Q) to ubiquinol. Promotes maturation of the iron-sulfur protein subunit of the SDH catalytic dimer, protecting it from the deleterious effects of oxidants. May act together with SDHAF1.</text>
</comment>
<sequence>MTYFLKFRIYLLHTYLLPIWKSSLSKWSMIGDPHVGRVRYLYKVILRLHRGLPEELNKLGTAYMKDEFKRHKNCDVVTASRFLSGWTDYAIDLTKQLGITGLKTGTRLGQPLGPEDIDNFNAEQVAQLYELKKVTHGVPD</sequence>
<comment type="subunit">
    <text evidence="6">Interacts with the iron-sulfur protein subunit within the SDH catalytic dimer.</text>
</comment>
<evidence type="ECO:0000313" key="8">
    <source>
        <dbReference type="Proteomes" id="UP000466442"/>
    </source>
</evidence>
<evidence type="ECO:0000256" key="3">
    <source>
        <dbReference type="ARBA" id="ARBA00022946"/>
    </source>
</evidence>
<proteinExistence type="inferred from homology"/>
<dbReference type="PANTHER" id="PTHR13137:SF6">
    <property type="entry name" value="SUCCINATE DEHYDROGENASE ASSEMBLY FACTOR 3, MITOCHONDRIAL"/>
    <property type="match status" value="1"/>
</dbReference>
<dbReference type="Pfam" id="PF13233">
    <property type="entry name" value="Complex1_LYR_2"/>
    <property type="match status" value="1"/>
</dbReference>
<comment type="similarity">
    <text evidence="2 6">Belongs to the complex I LYR family. SDHAF3 subfamily.</text>
</comment>
<keyword evidence="8" id="KW-1185">Reference proteome</keyword>
<evidence type="ECO:0000256" key="6">
    <source>
        <dbReference type="RuleBase" id="RU368039"/>
    </source>
</evidence>
<keyword evidence="3" id="KW-0809">Transit peptide</keyword>
<name>A0A8S9X2B5_APOLU</name>
<evidence type="ECO:0000256" key="2">
    <source>
        <dbReference type="ARBA" id="ARBA00006020"/>
    </source>
</evidence>
<evidence type="ECO:0000256" key="1">
    <source>
        <dbReference type="ARBA" id="ARBA00004305"/>
    </source>
</evidence>
<evidence type="ECO:0000256" key="5">
    <source>
        <dbReference type="ARBA" id="ARBA00023186"/>
    </source>
</evidence>
<dbReference type="Proteomes" id="UP000466442">
    <property type="component" value="Unassembled WGS sequence"/>
</dbReference>